<evidence type="ECO:0000313" key="2">
    <source>
        <dbReference type="Proteomes" id="UP000245626"/>
    </source>
</evidence>
<keyword evidence="2" id="KW-1185">Reference proteome</keyword>
<proteinExistence type="predicted"/>
<protein>
    <submittedName>
        <fullName evidence="1">PDT-domain-containing protein</fullName>
    </submittedName>
</protein>
<dbReference type="EMBL" id="KZ819742">
    <property type="protein sequence ID" value="PWN53094.1"/>
    <property type="molecule type" value="Genomic_DNA"/>
</dbReference>
<gene>
    <name evidence="1" type="ORF">IE53DRAFT_384444</name>
</gene>
<sequence length="1031" mass="109204">MASFFAKAREKAEQAAQQFQAQHSSISSSSSSSAPSAEPNFTYSGAVPHLLRQGIASVDPRYESNRTTHLLSGALKSLAIDHQATSRESKSLAKATYNWGQDHLPEKRDDAVGDEVIVDITDRLAYVLFEVGQLESAHSARSEQARATFKRFAKQEQELASRREKRAKIRAQLHALMPERAKSTSSPTRITQLESQLKELEDEDLAYESDLAKLKRKCVQEGFDALFDSMIELGEKMALIARYGKLLCREVPTDCAPAFPATIVARSPDMPLWPGAVRTGEIRAAIEPALQAYRPAAALPVVGSAPTAALDQSASNLARSNTVSFGVSHRTEFTTTDAAHELQDDRRASVSTASNEPPLSPLADGVPIHSHLNMSPATIPSPTRPPLPPRKSHQPPGSPSLAGPVPAGASDEAGLSTAEHEQATGPSETTVAETGLVPISGTGGPLSGTLTRRKSSTPRVSTATVAYLGPPGTYSHQAALQAFGPTTPTGGANLVPQASIGSAIDFVRSAPQIPASARAEGARALVRFAVVPLENSTFGPVSETMEQLCGEASTIAGGGLAKAEAYVIGETRLSIGHALMCGPNTYSRLVKLAGGLDASGNLGLEALAHVTEVYSHEQALGQCMGFLRDYMPNAVRKPTPSTAGAAKAAKEADSASGLVVAIAPEICSPTFDIPLLRKNIQDRNDNKTRFLVLSSSRDARTLPALMSSPEGETSKSRARALIRLFDPMSGDDEGGKSEGESKFFTALKSILDDKAGGNIKVRKVDRRPGPYSKDADAFTRSSAAFERSSVWRCVYLVELEHQGSDDEESTRKEFEDLVSRIQEECASSVDGEKGKHVAEDVQEVRAKGGVELLGTWVFPRFSGLTVQTSNNNTSLGPANQVPMTPARRFAAQQQFGGLGGSGSLSSSGSISNLSDQATPGHSNFVPSSSYSTNPSDSFYSDPNPVPPPNDDPVSGQTPSTERERKAEEARREAEEVRRMALQARIRRDGSGVGGGGGGGGGLGGLGQVDESSIGGGDGNEDDEQLPAYQPM</sequence>
<dbReference type="Proteomes" id="UP000245626">
    <property type="component" value="Unassembled WGS sequence"/>
</dbReference>
<name>A0ACD0P564_9BASI</name>
<organism evidence="1 2">
    <name type="scientific">Violaceomyces palustris</name>
    <dbReference type="NCBI Taxonomy" id="1673888"/>
    <lineage>
        <taxon>Eukaryota</taxon>
        <taxon>Fungi</taxon>
        <taxon>Dikarya</taxon>
        <taxon>Basidiomycota</taxon>
        <taxon>Ustilaginomycotina</taxon>
        <taxon>Ustilaginomycetes</taxon>
        <taxon>Violaceomycetales</taxon>
        <taxon>Violaceomycetaceae</taxon>
        <taxon>Violaceomyces</taxon>
    </lineage>
</organism>
<reference evidence="1 2" key="1">
    <citation type="journal article" date="2018" name="Mol. Biol. Evol.">
        <title>Broad Genomic Sampling Reveals a Smut Pathogenic Ancestry of the Fungal Clade Ustilaginomycotina.</title>
        <authorList>
            <person name="Kijpornyongpan T."/>
            <person name="Mondo S.J."/>
            <person name="Barry K."/>
            <person name="Sandor L."/>
            <person name="Lee J."/>
            <person name="Lipzen A."/>
            <person name="Pangilinan J."/>
            <person name="LaButti K."/>
            <person name="Hainaut M."/>
            <person name="Henrissat B."/>
            <person name="Grigoriev I.V."/>
            <person name="Spatafora J.W."/>
            <person name="Aime M.C."/>
        </authorList>
    </citation>
    <scope>NUCLEOTIDE SEQUENCE [LARGE SCALE GENOMIC DNA]</scope>
    <source>
        <strain evidence="1 2">SA 807</strain>
    </source>
</reference>
<accession>A0ACD0P564</accession>
<evidence type="ECO:0000313" key="1">
    <source>
        <dbReference type="EMBL" id="PWN53094.1"/>
    </source>
</evidence>